<gene>
    <name evidence="1" type="ORF">BU52_09950</name>
</gene>
<evidence type="ECO:0000313" key="2">
    <source>
        <dbReference type="Proteomes" id="UP000028341"/>
    </source>
</evidence>
<protein>
    <submittedName>
        <fullName evidence="1">Uncharacterized protein</fullName>
    </submittedName>
</protein>
<name>A0A081XUU7_STRTO</name>
<sequence>MTRPDPQSSARPDPRAVRQVSALVTAWVDAAPRQREDDPAVLATLDDALDNAVRCLPILADLVNTLLCDLSDVYGVPASALWQRRALAAAALYDEGGPRG</sequence>
<reference evidence="1 2" key="1">
    <citation type="submission" date="2014-02" db="EMBL/GenBank/DDBJ databases">
        <title>The genome announcement of Streptomyces toyocaensis NRRL15009.</title>
        <authorList>
            <person name="Hong H.-J."/>
            <person name="Kwun M.J."/>
        </authorList>
    </citation>
    <scope>NUCLEOTIDE SEQUENCE [LARGE SCALE GENOMIC DNA]</scope>
    <source>
        <strain evidence="1 2">NRRL 15009</strain>
    </source>
</reference>
<evidence type="ECO:0000313" key="1">
    <source>
        <dbReference type="EMBL" id="KES07320.1"/>
    </source>
</evidence>
<comment type="caution">
    <text evidence="1">The sequence shown here is derived from an EMBL/GenBank/DDBJ whole genome shotgun (WGS) entry which is preliminary data.</text>
</comment>
<proteinExistence type="predicted"/>
<organism evidence="1 2">
    <name type="scientific">Streptomyces toyocaensis</name>
    <dbReference type="NCBI Taxonomy" id="55952"/>
    <lineage>
        <taxon>Bacteria</taxon>
        <taxon>Bacillati</taxon>
        <taxon>Actinomycetota</taxon>
        <taxon>Actinomycetes</taxon>
        <taxon>Kitasatosporales</taxon>
        <taxon>Streptomycetaceae</taxon>
        <taxon>Streptomyces</taxon>
    </lineage>
</organism>
<dbReference type="Proteomes" id="UP000028341">
    <property type="component" value="Unassembled WGS sequence"/>
</dbReference>
<keyword evidence="2" id="KW-1185">Reference proteome</keyword>
<accession>A0A081XUU7</accession>
<dbReference type="AlphaFoldDB" id="A0A081XUU7"/>
<dbReference type="RefSeq" id="WP_037931328.1">
    <property type="nucleotide sequence ID" value="NZ_JBFADL010000008.1"/>
</dbReference>
<dbReference type="EMBL" id="JFCB01000006">
    <property type="protein sequence ID" value="KES07320.1"/>
    <property type="molecule type" value="Genomic_DNA"/>
</dbReference>
<dbReference type="STRING" id="55952.BU52_09950"/>